<evidence type="ECO:0000256" key="2">
    <source>
        <dbReference type="PROSITE-ProRule" id="PRU00339"/>
    </source>
</evidence>
<keyword evidence="2" id="KW-0802">TPR repeat</keyword>
<proteinExistence type="predicted"/>
<dbReference type="SUPFAM" id="SSF48452">
    <property type="entry name" value="TPR-like"/>
    <property type="match status" value="1"/>
</dbReference>
<dbReference type="InterPro" id="IPR051829">
    <property type="entry name" value="Multiheme_Cytochr_ET"/>
</dbReference>
<sequence>MLAVLTFTAFAQTGNRFQRATPSTTESNAVPAPTENAGYVGSKTCGECHSGIYREYMQTGMGRSISSMSSVSTALLEKLHVPAVYSNQRLDRHYDVIARDGKLYESEYALDGSGTEMFREEHQLEWIVGAGANGIGGIIRRGGYLFEAPLTFYTSTKTWEMSPGYESTDLGFSRPILTACLNCHSGRSNPISGSEGHYQNDVFSEMPIGCENCHGPGAAHIDAVTSGAMGKGRSVSIVNPARLTPDLANNICMKCHEIGDVRILKPFKEYKDIRPGEPLDNTLSIFMTPPTREAPPDKDHLQHYYAMTLSKCYRASGGRLACITCHDPHLEPAREQVPAFFNKRCMSCHTDQSCKLPTEARKQSSPPNNCIGCHMPKREVGFLAHSSLTNHRITTQADEPFPDSAFSQTTAALPDLVHLNPAPGKQDVAPPLLTLLQVYGELAAQKPEYVLSYNRILDQLQQREPNNALVQGALGRRCLQSGNLREAIGHLEQSLAIGKPQAAVYSDLSEALDKSGQREQGLAILQKAIQVDPFNPLLQRSLIFRLIALKQYANARAAMSRYSEIFPQDFFMRQKFAVAMEGTPTQ</sequence>
<dbReference type="PANTHER" id="PTHR35038">
    <property type="entry name" value="DISSIMILATORY SULFITE REDUCTASE SIRA"/>
    <property type="match status" value="1"/>
</dbReference>
<dbReference type="CDD" id="cd08168">
    <property type="entry name" value="Cytochrom_C3"/>
    <property type="match status" value="1"/>
</dbReference>
<dbReference type="Pfam" id="PF14559">
    <property type="entry name" value="TPR_19"/>
    <property type="match status" value="1"/>
</dbReference>
<dbReference type="InterPro" id="IPR036280">
    <property type="entry name" value="Multihaem_cyt_sf"/>
</dbReference>
<name>A0A428MQK8_9BACT</name>
<comment type="caution">
    <text evidence="3">The sequence shown here is derived from an EMBL/GenBank/DDBJ whole genome shotgun (WGS) entry which is preliminary data.</text>
</comment>
<dbReference type="Gene3D" id="1.10.1130.10">
    <property type="entry name" value="Flavocytochrome C3, Chain A"/>
    <property type="match status" value="1"/>
</dbReference>
<protein>
    <submittedName>
        <fullName evidence="3">Tetratricopeptide repeat protein</fullName>
    </submittedName>
</protein>
<gene>
    <name evidence="3" type="ORF">EDE15_4615</name>
</gene>
<dbReference type="InterPro" id="IPR011990">
    <property type="entry name" value="TPR-like_helical_dom_sf"/>
</dbReference>
<keyword evidence="4" id="KW-1185">Reference proteome</keyword>
<accession>A0A428MQK8</accession>
<dbReference type="EMBL" id="RSDW01000001">
    <property type="protein sequence ID" value="RSL19003.1"/>
    <property type="molecule type" value="Genomic_DNA"/>
</dbReference>
<dbReference type="Proteomes" id="UP000269669">
    <property type="component" value="Unassembled WGS sequence"/>
</dbReference>
<dbReference type="PROSITE" id="PS50005">
    <property type="entry name" value="TPR"/>
    <property type="match status" value="1"/>
</dbReference>
<dbReference type="PANTHER" id="PTHR35038:SF8">
    <property type="entry name" value="C-TYPE POLYHEME CYTOCHROME OMCC"/>
    <property type="match status" value="1"/>
</dbReference>
<evidence type="ECO:0000313" key="4">
    <source>
        <dbReference type="Proteomes" id="UP000269669"/>
    </source>
</evidence>
<keyword evidence="1" id="KW-0732">Signal</keyword>
<dbReference type="InterPro" id="IPR019734">
    <property type="entry name" value="TPR_rpt"/>
</dbReference>
<evidence type="ECO:0000256" key="1">
    <source>
        <dbReference type="ARBA" id="ARBA00022729"/>
    </source>
</evidence>
<feature type="repeat" description="TPR" evidence="2">
    <location>
        <begin position="502"/>
        <end position="535"/>
    </location>
</feature>
<evidence type="ECO:0000313" key="3">
    <source>
        <dbReference type="EMBL" id="RSL19003.1"/>
    </source>
</evidence>
<organism evidence="3 4">
    <name type="scientific">Edaphobacter aggregans</name>
    <dbReference type="NCBI Taxonomy" id="570835"/>
    <lineage>
        <taxon>Bacteria</taxon>
        <taxon>Pseudomonadati</taxon>
        <taxon>Acidobacteriota</taxon>
        <taxon>Terriglobia</taxon>
        <taxon>Terriglobales</taxon>
        <taxon>Acidobacteriaceae</taxon>
        <taxon>Edaphobacter</taxon>
    </lineage>
</organism>
<dbReference type="SUPFAM" id="SSF48695">
    <property type="entry name" value="Multiheme cytochromes"/>
    <property type="match status" value="1"/>
</dbReference>
<dbReference type="Gene3D" id="1.25.40.10">
    <property type="entry name" value="Tetratricopeptide repeat domain"/>
    <property type="match status" value="1"/>
</dbReference>
<dbReference type="Gene3D" id="3.90.10.10">
    <property type="entry name" value="Cytochrome C3"/>
    <property type="match status" value="1"/>
</dbReference>
<reference evidence="3 4" key="1">
    <citation type="submission" date="2018-12" db="EMBL/GenBank/DDBJ databases">
        <title>Sequencing of bacterial isolates from soil warming experiment in Harvard Forest, Massachusetts, USA.</title>
        <authorList>
            <person name="Deangelis K."/>
        </authorList>
    </citation>
    <scope>NUCLEOTIDE SEQUENCE [LARGE SCALE GENOMIC DNA]</scope>
    <source>
        <strain evidence="3 4">EB153</strain>
    </source>
</reference>
<dbReference type="AlphaFoldDB" id="A0A428MQK8"/>